<feature type="chain" id="PRO_5002911627" description="Egg protein CP422" evidence="1">
    <location>
        <begin position="23"/>
        <end position="102"/>
    </location>
</feature>
<evidence type="ECO:0000313" key="2">
    <source>
        <dbReference type="EMBL" id="CAX73583.1"/>
    </source>
</evidence>
<reference evidence="2" key="1">
    <citation type="journal article" date="2009" name="Nature">
        <title>The Schistosoma japonicum genome reveals features of host-parasite interplay.</title>
        <authorList>
            <person name="Liu F."/>
            <person name="Zhou Y."/>
            <person name="Wang Z.Q."/>
            <person name="Lu G."/>
            <person name="Zheng H."/>
            <person name="Brindley P.J."/>
            <person name="McManus D.P."/>
            <person name="Blair D."/>
            <person name="Zhang Q.H."/>
            <person name="Zhong Y."/>
            <person name="Wang S."/>
            <person name="Han Z.G."/>
            <person name="Chen Z."/>
        </authorList>
    </citation>
    <scope>NUCLEOTIDE SEQUENCE</scope>
    <source>
        <strain evidence="2">Anhui</strain>
    </source>
</reference>
<feature type="signal peptide" evidence="1">
    <location>
        <begin position="1"/>
        <end position="22"/>
    </location>
</feature>
<reference evidence="2" key="2">
    <citation type="submission" date="2009-03" db="EMBL/GenBank/DDBJ databases">
        <authorList>
            <person name="Gang L."/>
        </authorList>
    </citation>
    <scope>NUCLEOTIDE SEQUENCE</scope>
    <source>
        <strain evidence="2">Anhui</strain>
    </source>
</reference>
<protein>
    <recommendedName>
        <fullName evidence="3">Egg protein CP422</fullName>
    </recommendedName>
</protein>
<proteinExistence type="evidence at transcript level"/>
<sequence length="102" mass="11634">MNMKITVVIVTVIILLCATAFAAESLQPCNEKFKSTMTYCFQNGLPTFMDFGNLNELRDTCMNDATCKTFAKKCLISNFESEEFSNCPLVQTYIKSINRMFR</sequence>
<name>C1LFV5_SCHJA</name>
<evidence type="ECO:0000256" key="1">
    <source>
        <dbReference type="SAM" id="SignalP"/>
    </source>
</evidence>
<dbReference type="EMBL" id="FN317854">
    <property type="protein sequence ID" value="CAX73583.1"/>
    <property type="molecule type" value="mRNA"/>
</dbReference>
<keyword evidence="1" id="KW-0732">Signal</keyword>
<dbReference type="AlphaFoldDB" id="C1LFV5"/>
<accession>C1LFV5</accession>
<organism evidence="2">
    <name type="scientific">Schistosoma japonicum</name>
    <name type="common">Blood fluke</name>
    <dbReference type="NCBI Taxonomy" id="6182"/>
    <lineage>
        <taxon>Eukaryota</taxon>
        <taxon>Metazoa</taxon>
        <taxon>Spiralia</taxon>
        <taxon>Lophotrochozoa</taxon>
        <taxon>Platyhelminthes</taxon>
        <taxon>Trematoda</taxon>
        <taxon>Digenea</taxon>
        <taxon>Strigeidida</taxon>
        <taxon>Schistosomatoidea</taxon>
        <taxon>Schistosomatidae</taxon>
        <taxon>Schistosoma</taxon>
    </lineage>
</organism>
<evidence type="ECO:0008006" key="3">
    <source>
        <dbReference type="Google" id="ProtNLM"/>
    </source>
</evidence>